<evidence type="ECO:0000256" key="1">
    <source>
        <dbReference type="SAM" id="Phobius"/>
    </source>
</evidence>
<feature type="transmembrane region" description="Helical" evidence="1">
    <location>
        <begin position="7"/>
        <end position="26"/>
    </location>
</feature>
<comment type="caution">
    <text evidence="2">The sequence shown here is derived from an EMBL/GenBank/DDBJ whole genome shotgun (WGS) entry which is preliminary data.</text>
</comment>
<proteinExistence type="predicted"/>
<reference evidence="3" key="1">
    <citation type="submission" date="2017-07" db="EMBL/GenBank/DDBJ databases">
        <title>Comparative genome mining reveals phylogenetic distribution patterns of secondary metabolites in Amycolatopsis.</title>
        <authorList>
            <person name="Adamek M."/>
            <person name="Alanjary M."/>
            <person name="Sales-Ortells H."/>
            <person name="Goodfellow M."/>
            <person name="Bull A.T."/>
            <person name="Kalinowski J."/>
            <person name="Ziemert N."/>
        </authorList>
    </citation>
    <scope>NUCLEOTIDE SEQUENCE [LARGE SCALE GENOMIC DNA]</scope>
    <source>
        <strain evidence="3">H5</strain>
    </source>
</reference>
<keyword evidence="1" id="KW-0472">Membrane</keyword>
<dbReference type="Proteomes" id="UP000215199">
    <property type="component" value="Unassembled WGS sequence"/>
</dbReference>
<evidence type="ECO:0000313" key="2">
    <source>
        <dbReference type="EMBL" id="OXM62187.1"/>
    </source>
</evidence>
<sequence>MVSKTRVVLIMLLLLAVAIGLIVVLAKAGAGAFWIKTAPIAVLLIGGIGAQSAGLFQKKAKKTE</sequence>
<organism evidence="2 3">
    <name type="scientific">Amycolatopsis vastitatis</name>
    <dbReference type="NCBI Taxonomy" id="1905142"/>
    <lineage>
        <taxon>Bacteria</taxon>
        <taxon>Bacillati</taxon>
        <taxon>Actinomycetota</taxon>
        <taxon>Actinomycetes</taxon>
        <taxon>Pseudonocardiales</taxon>
        <taxon>Pseudonocardiaceae</taxon>
        <taxon>Amycolatopsis</taxon>
    </lineage>
</organism>
<name>A0A229SSX5_9PSEU</name>
<feature type="transmembrane region" description="Helical" evidence="1">
    <location>
        <begin position="32"/>
        <end position="56"/>
    </location>
</feature>
<keyword evidence="1" id="KW-1133">Transmembrane helix</keyword>
<dbReference type="EMBL" id="NMUL01000042">
    <property type="protein sequence ID" value="OXM62187.1"/>
    <property type="molecule type" value="Genomic_DNA"/>
</dbReference>
<evidence type="ECO:0000313" key="3">
    <source>
        <dbReference type="Proteomes" id="UP000215199"/>
    </source>
</evidence>
<gene>
    <name evidence="2" type="ORF">CF165_36195</name>
</gene>
<dbReference type="OrthoDB" id="3637913at2"/>
<keyword evidence="1" id="KW-0812">Transmembrane</keyword>
<dbReference type="AlphaFoldDB" id="A0A229SSX5"/>
<keyword evidence="3" id="KW-1185">Reference proteome</keyword>
<accession>A0A229SSX5</accession>
<protein>
    <submittedName>
        <fullName evidence="2">Uncharacterized protein</fullName>
    </submittedName>
</protein>